<dbReference type="AlphaFoldDB" id="H2CLH1"/>
<feature type="transmembrane region" description="Helical" evidence="1">
    <location>
        <begin position="141"/>
        <end position="165"/>
    </location>
</feature>
<dbReference type="RefSeq" id="WP_002775769.1">
    <property type="nucleotide sequence ID" value="NZ_JH597775.1"/>
</dbReference>
<dbReference type="Proteomes" id="UP000005737">
    <property type="component" value="Unassembled WGS sequence"/>
</dbReference>
<keyword evidence="3" id="KW-1185">Reference proteome</keyword>
<protein>
    <recommendedName>
        <fullName evidence="4">DUF2938 domain-containing protein</fullName>
    </recommendedName>
</protein>
<evidence type="ECO:0000256" key="1">
    <source>
        <dbReference type="SAM" id="Phobius"/>
    </source>
</evidence>
<evidence type="ECO:0008006" key="4">
    <source>
        <dbReference type="Google" id="ProtNLM"/>
    </source>
</evidence>
<dbReference type="HOGENOM" id="CLU_116614_0_0_12"/>
<feature type="transmembrane region" description="Helical" evidence="1">
    <location>
        <begin position="101"/>
        <end position="120"/>
    </location>
</feature>
<evidence type="ECO:0000313" key="3">
    <source>
        <dbReference type="Proteomes" id="UP000005737"/>
    </source>
</evidence>
<proteinExistence type="predicted"/>
<keyword evidence="1" id="KW-1133">Transmembrane helix</keyword>
<organism evidence="2 3">
    <name type="scientific">Leptonema illini DSM 21528</name>
    <dbReference type="NCBI Taxonomy" id="929563"/>
    <lineage>
        <taxon>Bacteria</taxon>
        <taxon>Pseudomonadati</taxon>
        <taxon>Spirochaetota</taxon>
        <taxon>Spirochaetia</taxon>
        <taxon>Leptospirales</taxon>
        <taxon>Leptospiraceae</taxon>
        <taxon>Leptonema</taxon>
    </lineage>
</organism>
<keyword evidence="1" id="KW-0472">Membrane</keyword>
<name>H2CLH1_9LEPT</name>
<sequence>MNITTAVMVQILAVGAGATLTMDIWRFLLLKVFGINSLDLSLLGRWVGHLPHGRFFHAKIAGSERIKGELLLGWITHYGIGIGFAMMLSLFWGAAWFASPVLLPALTVGLATVLAPWFIMQPAMGLGVTAANAPSPNAVRLRNLAIHLVYGLGLYVSALALNWLIASIRFNL</sequence>
<dbReference type="STRING" id="183.GCA_002009735_00321"/>
<evidence type="ECO:0000313" key="2">
    <source>
        <dbReference type="EMBL" id="EHQ04582.1"/>
    </source>
</evidence>
<dbReference type="Pfam" id="PF11158">
    <property type="entry name" value="DUF2938"/>
    <property type="match status" value="1"/>
</dbReference>
<accession>H2CLH1</accession>
<gene>
    <name evidence="2" type="ORF">Lepil_4104</name>
</gene>
<keyword evidence="1" id="KW-0812">Transmembrane</keyword>
<feature type="transmembrane region" description="Helical" evidence="1">
    <location>
        <begin position="69"/>
        <end position="95"/>
    </location>
</feature>
<reference evidence="2 3" key="1">
    <citation type="submission" date="2011-10" db="EMBL/GenBank/DDBJ databases">
        <title>The Improved High-Quality Draft genome of Leptonema illini DSM 21528.</title>
        <authorList>
            <consortium name="US DOE Joint Genome Institute (JGI-PGF)"/>
            <person name="Lucas S."/>
            <person name="Copeland A."/>
            <person name="Lapidus A."/>
            <person name="Glavina del Rio T."/>
            <person name="Dalin E."/>
            <person name="Tice H."/>
            <person name="Bruce D."/>
            <person name="Goodwin L."/>
            <person name="Pitluck S."/>
            <person name="Peters L."/>
            <person name="Mikhailova N."/>
            <person name="Held B."/>
            <person name="Kyrpides N."/>
            <person name="Mavromatis K."/>
            <person name="Ivanova N."/>
            <person name="Markowitz V."/>
            <person name="Cheng J.-F."/>
            <person name="Hugenholtz P."/>
            <person name="Woyke T."/>
            <person name="Wu D."/>
            <person name="Gronow S."/>
            <person name="Wellnitz S."/>
            <person name="Brambilla E.-M."/>
            <person name="Klenk H.-P."/>
            <person name="Eisen J.A."/>
        </authorList>
    </citation>
    <scope>NUCLEOTIDE SEQUENCE [LARGE SCALE GENOMIC DNA]</scope>
    <source>
        <strain evidence="2 3">DSM 21528</strain>
    </source>
</reference>
<dbReference type="InterPro" id="IPR021329">
    <property type="entry name" value="DUF2938"/>
</dbReference>
<dbReference type="EMBL" id="JH597775">
    <property type="protein sequence ID" value="EHQ04582.1"/>
    <property type="molecule type" value="Genomic_DNA"/>
</dbReference>